<feature type="domain" description="Cyclic nucleotide-binding" evidence="9">
    <location>
        <begin position="434"/>
        <end position="541"/>
    </location>
</feature>
<comment type="caution">
    <text evidence="10">The sequence shown here is derived from an EMBL/GenBank/DDBJ whole genome shotgun (WGS) entry which is preliminary data.</text>
</comment>
<keyword evidence="2" id="KW-0813">Transport</keyword>
<dbReference type="Pfam" id="PF00520">
    <property type="entry name" value="Ion_trans"/>
    <property type="match status" value="1"/>
</dbReference>
<dbReference type="GO" id="GO:0005249">
    <property type="term" value="F:voltage-gated potassium channel activity"/>
    <property type="evidence" value="ECO:0007669"/>
    <property type="project" value="InterPro"/>
</dbReference>
<dbReference type="SUPFAM" id="SSF51206">
    <property type="entry name" value="cAMP-binding domain-like"/>
    <property type="match status" value="1"/>
</dbReference>
<proteinExistence type="predicted"/>
<dbReference type="InterPro" id="IPR000595">
    <property type="entry name" value="cNMP-bd_dom"/>
</dbReference>
<feature type="transmembrane region" description="Helical" evidence="8">
    <location>
        <begin position="329"/>
        <end position="354"/>
    </location>
</feature>
<keyword evidence="7" id="KW-0407">Ion channel</keyword>
<evidence type="ECO:0000256" key="2">
    <source>
        <dbReference type="ARBA" id="ARBA00022448"/>
    </source>
</evidence>
<dbReference type="OrthoDB" id="422349at2759"/>
<evidence type="ECO:0000256" key="5">
    <source>
        <dbReference type="ARBA" id="ARBA00023065"/>
    </source>
</evidence>
<evidence type="ECO:0000256" key="4">
    <source>
        <dbReference type="ARBA" id="ARBA00022989"/>
    </source>
</evidence>
<dbReference type="Gene3D" id="1.10.287.70">
    <property type="match status" value="1"/>
</dbReference>
<dbReference type="InterPro" id="IPR003938">
    <property type="entry name" value="K_chnl_volt-dep_EAG/ELK/ERG"/>
</dbReference>
<keyword evidence="11" id="KW-1185">Reference proteome</keyword>
<feature type="transmembrane region" description="Helical" evidence="8">
    <location>
        <begin position="103"/>
        <end position="122"/>
    </location>
</feature>
<feature type="transmembrane region" description="Helical" evidence="8">
    <location>
        <begin position="134"/>
        <end position="157"/>
    </location>
</feature>
<evidence type="ECO:0000256" key="1">
    <source>
        <dbReference type="ARBA" id="ARBA00004141"/>
    </source>
</evidence>
<dbReference type="InterPro" id="IPR005821">
    <property type="entry name" value="Ion_trans_dom"/>
</dbReference>
<dbReference type="PROSITE" id="PS50042">
    <property type="entry name" value="CNMP_BINDING_3"/>
    <property type="match status" value="1"/>
</dbReference>
<gene>
    <name evidence="10" type="ORF">SteCoe_18369</name>
</gene>
<name>A0A1R2BWK1_9CILI</name>
<dbReference type="PANTHER" id="PTHR47823">
    <property type="entry name" value="ION_TRANS DOMAIN-CONTAINING PROTEIN"/>
    <property type="match status" value="1"/>
</dbReference>
<evidence type="ECO:0000256" key="8">
    <source>
        <dbReference type="SAM" id="Phobius"/>
    </source>
</evidence>
<dbReference type="InterPro" id="IPR014710">
    <property type="entry name" value="RmlC-like_jellyroll"/>
</dbReference>
<dbReference type="AlphaFoldDB" id="A0A1R2BWK1"/>
<evidence type="ECO:0000313" key="11">
    <source>
        <dbReference type="Proteomes" id="UP000187209"/>
    </source>
</evidence>
<feature type="transmembrane region" description="Helical" evidence="8">
    <location>
        <begin position="254"/>
        <end position="275"/>
    </location>
</feature>
<dbReference type="EMBL" id="MPUH01000389">
    <property type="protein sequence ID" value="OMJ81193.1"/>
    <property type="molecule type" value="Genomic_DNA"/>
</dbReference>
<keyword evidence="4 8" id="KW-1133">Transmembrane helix</keyword>
<keyword evidence="6 8" id="KW-0472">Membrane</keyword>
<dbReference type="InterPro" id="IPR018490">
    <property type="entry name" value="cNMP-bd_dom_sf"/>
</dbReference>
<dbReference type="PANTHER" id="PTHR47823:SF9">
    <property type="entry name" value="CHROMOSOME UNDETERMINED SCAFFOLD_10, WHOLE GENOME SHOTGUN SEQUENCE"/>
    <property type="match status" value="1"/>
</dbReference>
<protein>
    <recommendedName>
        <fullName evidence="9">Cyclic nucleotide-binding domain-containing protein</fullName>
    </recommendedName>
</protein>
<dbReference type="FunFam" id="1.10.287.70:FF:000123">
    <property type="entry name" value="Potassium channel KAT3"/>
    <property type="match status" value="1"/>
</dbReference>
<evidence type="ECO:0000256" key="7">
    <source>
        <dbReference type="ARBA" id="ARBA00023303"/>
    </source>
</evidence>
<dbReference type="Proteomes" id="UP000187209">
    <property type="component" value="Unassembled WGS sequence"/>
</dbReference>
<dbReference type="Gene3D" id="2.60.120.10">
    <property type="entry name" value="Jelly Rolls"/>
    <property type="match status" value="1"/>
</dbReference>
<dbReference type="SUPFAM" id="SSF81324">
    <property type="entry name" value="Voltage-gated potassium channels"/>
    <property type="match status" value="1"/>
</dbReference>
<reference evidence="10 11" key="1">
    <citation type="submission" date="2016-11" db="EMBL/GenBank/DDBJ databases">
        <title>The macronuclear genome of Stentor coeruleus: a giant cell with tiny introns.</title>
        <authorList>
            <person name="Slabodnick M."/>
            <person name="Ruby J.G."/>
            <person name="Reiff S.B."/>
            <person name="Swart E.C."/>
            <person name="Gosai S."/>
            <person name="Prabakaran S."/>
            <person name="Witkowska E."/>
            <person name="Larue G.E."/>
            <person name="Fisher S."/>
            <person name="Freeman R.M."/>
            <person name="Gunawardena J."/>
            <person name="Chu W."/>
            <person name="Stover N.A."/>
            <person name="Gregory B.D."/>
            <person name="Nowacki M."/>
            <person name="Derisi J."/>
            <person name="Roy S.W."/>
            <person name="Marshall W.F."/>
            <person name="Sood P."/>
        </authorList>
    </citation>
    <scope>NUCLEOTIDE SEQUENCE [LARGE SCALE GENOMIC DNA]</scope>
    <source>
        <strain evidence="10">WM001</strain>
    </source>
</reference>
<evidence type="ECO:0000256" key="6">
    <source>
        <dbReference type="ARBA" id="ARBA00023136"/>
    </source>
</evidence>
<dbReference type="CDD" id="cd00038">
    <property type="entry name" value="CAP_ED"/>
    <property type="match status" value="1"/>
</dbReference>
<keyword evidence="5" id="KW-0406">Ion transport</keyword>
<dbReference type="GO" id="GO:0016020">
    <property type="term" value="C:membrane"/>
    <property type="evidence" value="ECO:0007669"/>
    <property type="project" value="UniProtKB-SubCell"/>
</dbReference>
<accession>A0A1R2BWK1</accession>
<dbReference type="Pfam" id="PF00027">
    <property type="entry name" value="cNMP_binding"/>
    <property type="match status" value="1"/>
</dbReference>
<dbReference type="SMART" id="SM00100">
    <property type="entry name" value="cNMP"/>
    <property type="match status" value="1"/>
</dbReference>
<evidence type="ECO:0000259" key="9">
    <source>
        <dbReference type="PROSITE" id="PS50042"/>
    </source>
</evidence>
<comment type="subcellular location">
    <subcellularLocation>
        <location evidence="1">Membrane</location>
        <topology evidence="1">Multi-pass membrane protein</topology>
    </subcellularLocation>
</comment>
<evidence type="ECO:0000313" key="10">
    <source>
        <dbReference type="EMBL" id="OMJ81193.1"/>
    </source>
</evidence>
<dbReference type="PRINTS" id="PR01463">
    <property type="entry name" value="EAGCHANLFMLY"/>
</dbReference>
<organism evidence="10 11">
    <name type="scientific">Stentor coeruleus</name>
    <dbReference type="NCBI Taxonomy" id="5963"/>
    <lineage>
        <taxon>Eukaryota</taxon>
        <taxon>Sar</taxon>
        <taxon>Alveolata</taxon>
        <taxon>Ciliophora</taxon>
        <taxon>Postciliodesmatophora</taxon>
        <taxon>Heterotrichea</taxon>
        <taxon>Heterotrichida</taxon>
        <taxon>Stentoridae</taxon>
        <taxon>Stentor</taxon>
    </lineage>
</organism>
<sequence length="781" mass="91657">MSIMINFKETRQKFGREYNRTETVKRISTREFSNAKVSKERIQYLWSKVRNVAKVIGKFNKLNKDIRMYGAVNGTEVICDEPIFKSKSISLKILFFPDSKFKAFWNALMIFLTLYIATVLPYQLSFVVYNENWLYLDGIIDCFFLSDILITFNSAYADMTGKIITSRTTIVKKYIKSWFFIDFISSIPLEFLYTSSPESSNKISYNRFIRIIRVSRLYKMLRMLRILKTLQLFRGNYLETFFLWAKLSFNYARMFIFIIAFIISVHVSGCFWYYISKIDDTNPNTWIIRYNIENLSEFDKYISSIYFVFTTLTKIGYGDIYPLTNDEKVFSILLMGFGAGLYSYIISGLCSFVTNKDKIKLAIKEKLNGIGEFAKAIKLPGPLFERMKKNLKVNLKRNIHVALDHTQLLKEIPANLRDEILDFFNQKTVESILFFKEKPKCFINQVVPLLKSSIFVFNDIVYQENEAAEEIYFIKSGRVHLKAINNVVFRTYVQGSYFGEIEIIENLTRDSTATIASTESQLLLLRKPEFLQVINDFPDIKDETWAIAKVRKIKLNEGKAHVLDLYNQNSLLQENSLFTESDSSDFEQYQEKNLKLNRKDTAVFISMQNESERKKQNRKLWSSALDKNPKESIFHSHKNMIKTERNINRSSSLVIEQMKNPWEKKKGQRARYSSYLDGNCKKDDWVHIEYMPKDNEKVNLSEKLGLDEVEFQSFDNSDKSVEVPKMKISMENILNGFDMRNEKIEEKISEAKMIINKNLNTQKKLKELIWRLGGAIQYREL</sequence>
<evidence type="ECO:0000256" key="3">
    <source>
        <dbReference type="ARBA" id="ARBA00022692"/>
    </source>
</evidence>
<keyword evidence="3 8" id="KW-0812">Transmembrane</keyword>